<dbReference type="SUPFAM" id="SSF103088">
    <property type="entry name" value="OmpA-like"/>
    <property type="match status" value="1"/>
</dbReference>
<proteinExistence type="predicted"/>
<dbReference type="InterPro" id="IPR006665">
    <property type="entry name" value="OmpA-like"/>
</dbReference>
<accession>A0A1F5R0P8</accession>
<comment type="caution">
    <text evidence="6">The sequence shown here is derived from an EMBL/GenBank/DDBJ whole genome shotgun (WGS) entry which is preliminary data.</text>
</comment>
<dbReference type="InterPro" id="IPR036737">
    <property type="entry name" value="OmpA-like_sf"/>
</dbReference>
<dbReference type="CDD" id="cd07185">
    <property type="entry name" value="OmpA_C-like"/>
    <property type="match status" value="1"/>
</dbReference>
<dbReference type="Pfam" id="PF00691">
    <property type="entry name" value="OmpA"/>
    <property type="match status" value="1"/>
</dbReference>
<evidence type="ECO:0000256" key="4">
    <source>
        <dbReference type="PROSITE-ProRule" id="PRU00473"/>
    </source>
</evidence>
<dbReference type="SUPFAM" id="SSF49464">
    <property type="entry name" value="Carboxypeptidase regulatory domain-like"/>
    <property type="match status" value="1"/>
</dbReference>
<comment type="subcellular location">
    <subcellularLocation>
        <location evidence="1">Cell outer membrane</location>
    </subcellularLocation>
</comment>
<evidence type="ECO:0000313" key="6">
    <source>
        <dbReference type="EMBL" id="OGF08062.1"/>
    </source>
</evidence>
<dbReference type="PROSITE" id="PS51123">
    <property type="entry name" value="OMPA_2"/>
    <property type="match status" value="1"/>
</dbReference>
<dbReference type="AlphaFoldDB" id="A0A1F5R0P8"/>
<evidence type="ECO:0000313" key="7">
    <source>
        <dbReference type="Proteomes" id="UP000177230"/>
    </source>
</evidence>
<evidence type="ECO:0000259" key="5">
    <source>
        <dbReference type="PROSITE" id="PS51123"/>
    </source>
</evidence>
<dbReference type="Gene3D" id="3.30.1330.60">
    <property type="entry name" value="OmpA-like domain"/>
    <property type="match status" value="1"/>
</dbReference>
<dbReference type="PANTHER" id="PTHR30329">
    <property type="entry name" value="STATOR ELEMENT OF FLAGELLAR MOTOR COMPLEX"/>
    <property type="match status" value="1"/>
</dbReference>
<dbReference type="Proteomes" id="UP000177230">
    <property type="component" value="Unassembled WGS sequence"/>
</dbReference>
<dbReference type="GO" id="GO:0009279">
    <property type="term" value="C:cell outer membrane"/>
    <property type="evidence" value="ECO:0007669"/>
    <property type="project" value="UniProtKB-SubCell"/>
</dbReference>
<feature type="domain" description="OmpA-like" evidence="5">
    <location>
        <begin position="479"/>
        <end position="595"/>
    </location>
</feature>
<name>A0A1F5R0P8_9BACT</name>
<gene>
    <name evidence="6" type="ORF">A2024_02035</name>
</gene>
<dbReference type="PRINTS" id="PR01021">
    <property type="entry name" value="OMPADOMAIN"/>
</dbReference>
<evidence type="ECO:0000256" key="3">
    <source>
        <dbReference type="ARBA" id="ARBA00023237"/>
    </source>
</evidence>
<dbReference type="InterPro" id="IPR006664">
    <property type="entry name" value="OMP_bac"/>
</dbReference>
<dbReference type="PANTHER" id="PTHR30329:SF21">
    <property type="entry name" value="LIPOPROTEIN YIAD-RELATED"/>
    <property type="match status" value="1"/>
</dbReference>
<organism evidence="6 7">
    <name type="scientific">Candidatus Edwardsbacteria bacterium GWF2_54_11</name>
    <dbReference type="NCBI Taxonomy" id="1817851"/>
    <lineage>
        <taxon>Bacteria</taxon>
        <taxon>Candidatus Edwardsiibacteriota</taxon>
    </lineage>
</organism>
<dbReference type="InterPro" id="IPR008969">
    <property type="entry name" value="CarboxyPept-like_regulatory"/>
</dbReference>
<evidence type="ECO:0000256" key="1">
    <source>
        <dbReference type="ARBA" id="ARBA00004442"/>
    </source>
</evidence>
<dbReference type="InterPro" id="IPR050330">
    <property type="entry name" value="Bact_OuterMem_StrucFunc"/>
</dbReference>
<dbReference type="EMBL" id="MFFM01000050">
    <property type="protein sequence ID" value="OGF08062.1"/>
    <property type="molecule type" value="Genomic_DNA"/>
</dbReference>
<keyword evidence="3" id="KW-0998">Cell outer membrane</keyword>
<evidence type="ECO:0000256" key="2">
    <source>
        <dbReference type="ARBA" id="ARBA00023136"/>
    </source>
</evidence>
<keyword evidence="2 4" id="KW-0472">Membrane</keyword>
<dbReference type="Gene3D" id="2.60.40.1120">
    <property type="entry name" value="Carboxypeptidase-like, regulatory domain"/>
    <property type="match status" value="1"/>
</dbReference>
<protein>
    <recommendedName>
        <fullName evidence="5">OmpA-like domain-containing protein</fullName>
    </recommendedName>
</protein>
<reference evidence="6 7" key="1">
    <citation type="journal article" date="2016" name="Nat. Commun.">
        <title>Thousands of microbial genomes shed light on interconnected biogeochemical processes in an aquifer system.</title>
        <authorList>
            <person name="Anantharaman K."/>
            <person name="Brown C.T."/>
            <person name="Hug L.A."/>
            <person name="Sharon I."/>
            <person name="Castelle C.J."/>
            <person name="Probst A.J."/>
            <person name="Thomas B.C."/>
            <person name="Singh A."/>
            <person name="Wilkins M.J."/>
            <person name="Karaoz U."/>
            <person name="Brodie E.L."/>
            <person name="Williams K.H."/>
            <person name="Hubbard S.S."/>
            <person name="Banfield J.F."/>
        </authorList>
    </citation>
    <scope>NUCLEOTIDE SEQUENCE [LARGE SCALE GENOMIC DNA]</scope>
</reference>
<sequence length="595" mass="64061">MALAAGMASASPTIWGSSGMFRTISAQNAGPMNFGIGAYLYAWKWDDDSTATSLKNGAMDMAIRPSGYFSINDMFELSAGTNYLMPSSYVEIGGTKYTYNPSGLGNTRVGLKMSIPAGDKMWLAAYFGYDIATVADTFKIAPSGHVYNGGIDARMLADRHFGQDGRGCITFNAGMYYKLDKMHASATDSTEVNIYPNMSLPFGIGLSYDMGYLTPYVGFSAEYMMDTTKYPKPGSTTGELIEYDELNNPTWAVFGLRYYVAGFNITGGGEYNLRTDVREALPFFRGGEHWHAILGLHYAPKAEIGPKVPATGIITGKVTDKSTGKGILAIVSAGGIAANSNPTGEYRLEGVVIGKAPVEIRAEAKLYLPGSAAVQLTKKNRKVPAIQDFALTLKPIPPSEISGNVMDYKTGSPVVATISFKDSTGKFQSAKTDFKGAFNIMLNQGEYYVQAGADGYYPKSLTLHPMGGAPLAKQTIYLVKIGDKFVFTDVNFTIGNAKLGPNSAQLLESIAKILKENPEVRVEIGGHTSSPGTKAYNQKLSEARANVVRNALIADYGISADRLTHIGYGEDYPVATNSTKAGRALNRRMEVTVIK</sequence>